<comment type="caution">
    <text evidence="2">The sequence shown here is derived from an EMBL/GenBank/DDBJ whole genome shotgun (WGS) entry which is preliminary data.</text>
</comment>
<name>A0AAV7SX86_PLEWA</name>
<proteinExistence type="predicted"/>
<evidence type="ECO:0000256" key="1">
    <source>
        <dbReference type="SAM" id="MobiDB-lite"/>
    </source>
</evidence>
<protein>
    <submittedName>
        <fullName evidence="2">Uncharacterized protein</fullName>
    </submittedName>
</protein>
<dbReference type="AlphaFoldDB" id="A0AAV7SX86"/>
<feature type="compositionally biased region" description="Low complexity" evidence="1">
    <location>
        <begin position="83"/>
        <end position="94"/>
    </location>
</feature>
<gene>
    <name evidence="2" type="ORF">NDU88_000442</name>
</gene>
<feature type="region of interest" description="Disordered" evidence="1">
    <location>
        <begin position="1"/>
        <end position="109"/>
    </location>
</feature>
<reference evidence="2" key="1">
    <citation type="journal article" date="2022" name="bioRxiv">
        <title>Sequencing and chromosome-scale assembly of the giantPleurodeles waltlgenome.</title>
        <authorList>
            <person name="Brown T."/>
            <person name="Elewa A."/>
            <person name="Iarovenko S."/>
            <person name="Subramanian E."/>
            <person name="Araus A.J."/>
            <person name="Petzold A."/>
            <person name="Susuki M."/>
            <person name="Suzuki K.-i.T."/>
            <person name="Hayashi T."/>
            <person name="Toyoda A."/>
            <person name="Oliveira C."/>
            <person name="Osipova E."/>
            <person name="Leigh N.D."/>
            <person name="Simon A."/>
            <person name="Yun M.H."/>
        </authorList>
    </citation>
    <scope>NUCLEOTIDE SEQUENCE</scope>
    <source>
        <strain evidence="2">20211129_DDA</strain>
        <tissue evidence="2">Liver</tissue>
    </source>
</reference>
<dbReference type="EMBL" id="JANPWB010000007">
    <property type="protein sequence ID" value="KAJ1168519.1"/>
    <property type="molecule type" value="Genomic_DNA"/>
</dbReference>
<sequence length="109" mass="11341">MTSPPVPPWGEHRRAKQQTPPAVHSPEPCAPGRLTPQVLLTPLRAGPALRTRLDPRAPPGRPGPVATSSTQWPKISRAARPKQGSPAAGQQESGGAQGSKSHDDRGAAA</sequence>
<dbReference type="Proteomes" id="UP001066276">
    <property type="component" value="Chromosome 4_1"/>
</dbReference>
<organism evidence="2 3">
    <name type="scientific">Pleurodeles waltl</name>
    <name type="common">Iberian ribbed newt</name>
    <dbReference type="NCBI Taxonomy" id="8319"/>
    <lineage>
        <taxon>Eukaryota</taxon>
        <taxon>Metazoa</taxon>
        <taxon>Chordata</taxon>
        <taxon>Craniata</taxon>
        <taxon>Vertebrata</taxon>
        <taxon>Euteleostomi</taxon>
        <taxon>Amphibia</taxon>
        <taxon>Batrachia</taxon>
        <taxon>Caudata</taxon>
        <taxon>Salamandroidea</taxon>
        <taxon>Salamandridae</taxon>
        <taxon>Pleurodelinae</taxon>
        <taxon>Pleurodeles</taxon>
    </lineage>
</organism>
<feature type="compositionally biased region" description="Basic and acidic residues" evidence="1">
    <location>
        <begin position="100"/>
        <end position="109"/>
    </location>
</feature>
<accession>A0AAV7SX86</accession>
<evidence type="ECO:0000313" key="3">
    <source>
        <dbReference type="Proteomes" id="UP001066276"/>
    </source>
</evidence>
<keyword evidence="3" id="KW-1185">Reference proteome</keyword>
<evidence type="ECO:0000313" key="2">
    <source>
        <dbReference type="EMBL" id="KAJ1168519.1"/>
    </source>
</evidence>